<comment type="similarity">
    <text evidence="2">Belongs to the ribonuclease N1/T1 family.</text>
</comment>
<dbReference type="AlphaFoldDB" id="A0A173TKC1"/>
<dbReference type="InterPro" id="IPR016191">
    <property type="entry name" value="Ribonuclease/ribotoxin"/>
</dbReference>
<evidence type="ECO:0000256" key="4">
    <source>
        <dbReference type="ARBA" id="ARBA00022525"/>
    </source>
</evidence>
<dbReference type="SUPFAM" id="SSF53933">
    <property type="entry name" value="Microbial ribonucleases"/>
    <property type="match status" value="1"/>
</dbReference>
<dbReference type="GO" id="GO:0005576">
    <property type="term" value="C:extracellular region"/>
    <property type="evidence" value="ECO:0007669"/>
    <property type="project" value="UniProtKB-SubCell"/>
</dbReference>
<feature type="region of interest" description="Disordered" evidence="7">
    <location>
        <begin position="44"/>
        <end position="87"/>
    </location>
</feature>
<keyword evidence="5" id="KW-0540">Nuclease</keyword>
<proteinExistence type="inferred from homology"/>
<dbReference type="InterPro" id="IPR000026">
    <property type="entry name" value="N1-like"/>
</dbReference>
<evidence type="ECO:0000256" key="6">
    <source>
        <dbReference type="ARBA" id="ARBA00022801"/>
    </source>
</evidence>
<dbReference type="EMBL" id="CYYC01000020">
    <property type="protein sequence ID" value="CUN03312.1"/>
    <property type="molecule type" value="Genomic_DNA"/>
</dbReference>
<accession>A0A173TKC1</accession>
<dbReference type="OrthoDB" id="9803442at2"/>
<dbReference type="Gene3D" id="3.10.450.30">
    <property type="entry name" value="Microbial ribonucleases"/>
    <property type="match status" value="1"/>
</dbReference>
<evidence type="ECO:0000256" key="3">
    <source>
        <dbReference type="ARBA" id="ARBA00022214"/>
    </source>
</evidence>
<sequence>MNLKKKLWRLLSVLSILLLVILPISGCDYSFSAESNTETGTYTTLSETTDYTSDSATEQNKTSNIESGNTSTTEKKQIDETDGYLDKDGSYTSKEDIMNYLIEYGQLPNNFITKKEAKKLGWSGGSLEPYAPGKCIGGDYFGNYEKVLPVVSDRTYHECDIDTLNAKSRGAKRIIYSDDGQIYYTDNHYKSFTLLYGDDVQ</sequence>
<evidence type="ECO:0000313" key="8">
    <source>
        <dbReference type="EMBL" id="CUN03312.1"/>
    </source>
</evidence>
<keyword evidence="4" id="KW-0964">Secreted</keyword>
<feature type="compositionally biased region" description="Basic and acidic residues" evidence="7">
    <location>
        <begin position="73"/>
        <end position="87"/>
    </location>
</feature>
<feature type="compositionally biased region" description="Low complexity" evidence="7">
    <location>
        <begin position="44"/>
        <end position="54"/>
    </location>
</feature>
<keyword evidence="6 8" id="KW-0378">Hydrolase</keyword>
<dbReference type="RefSeq" id="WP_055182940.1">
    <property type="nucleotide sequence ID" value="NZ_CYYC01000020.1"/>
</dbReference>
<gene>
    <name evidence="8" type="ORF">ERS852578_01769</name>
</gene>
<dbReference type="Pfam" id="PF00545">
    <property type="entry name" value="Ribonuclease"/>
    <property type="match status" value="1"/>
</dbReference>
<dbReference type="InterPro" id="IPR001887">
    <property type="entry name" value="Barnase"/>
</dbReference>
<name>A0A173TKC1_9FIRM</name>
<dbReference type="GO" id="GO:0016787">
    <property type="term" value="F:hydrolase activity"/>
    <property type="evidence" value="ECO:0007669"/>
    <property type="project" value="UniProtKB-KW"/>
</dbReference>
<evidence type="ECO:0000256" key="5">
    <source>
        <dbReference type="ARBA" id="ARBA00022722"/>
    </source>
</evidence>
<evidence type="ECO:0000256" key="7">
    <source>
        <dbReference type="SAM" id="MobiDB-lite"/>
    </source>
</evidence>
<organism evidence="8 9">
    <name type="scientific">Anaerobutyricum hallii</name>
    <dbReference type="NCBI Taxonomy" id="39488"/>
    <lineage>
        <taxon>Bacteria</taxon>
        <taxon>Bacillati</taxon>
        <taxon>Bacillota</taxon>
        <taxon>Clostridia</taxon>
        <taxon>Lachnospirales</taxon>
        <taxon>Lachnospiraceae</taxon>
        <taxon>Anaerobutyricum</taxon>
    </lineage>
</organism>
<dbReference type="GO" id="GO:0003723">
    <property type="term" value="F:RNA binding"/>
    <property type="evidence" value="ECO:0007669"/>
    <property type="project" value="InterPro"/>
</dbReference>
<evidence type="ECO:0000313" key="9">
    <source>
        <dbReference type="Proteomes" id="UP000095390"/>
    </source>
</evidence>
<feature type="compositionally biased region" description="Polar residues" evidence="7">
    <location>
        <begin position="55"/>
        <end position="72"/>
    </location>
</feature>
<dbReference type="Proteomes" id="UP000095390">
    <property type="component" value="Unassembled WGS sequence"/>
</dbReference>
<dbReference type="PRINTS" id="PR00117">
    <property type="entry name" value="BARNASE"/>
</dbReference>
<reference evidence="8 9" key="1">
    <citation type="submission" date="2015-09" db="EMBL/GenBank/DDBJ databases">
        <authorList>
            <consortium name="Pathogen Informatics"/>
        </authorList>
    </citation>
    <scope>NUCLEOTIDE SEQUENCE [LARGE SCALE GENOMIC DNA]</scope>
    <source>
        <strain evidence="8 9">2789STDY5834966</strain>
    </source>
</reference>
<protein>
    <recommendedName>
        <fullName evidence="3">Ribonuclease</fullName>
    </recommendedName>
</protein>
<evidence type="ECO:0000256" key="1">
    <source>
        <dbReference type="ARBA" id="ARBA00004613"/>
    </source>
</evidence>
<evidence type="ECO:0000256" key="2">
    <source>
        <dbReference type="ARBA" id="ARBA00009006"/>
    </source>
</evidence>
<dbReference type="GO" id="GO:0004521">
    <property type="term" value="F:RNA endonuclease activity"/>
    <property type="evidence" value="ECO:0007669"/>
    <property type="project" value="InterPro"/>
</dbReference>
<comment type="subcellular location">
    <subcellularLocation>
        <location evidence="1">Secreted</location>
    </subcellularLocation>
</comment>